<keyword evidence="15" id="KW-0175">Coiled coil</keyword>
<feature type="transmembrane region" description="Helical" evidence="14">
    <location>
        <begin position="232"/>
        <end position="254"/>
    </location>
</feature>
<feature type="domain" description="PAS" evidence="18">
    <location>
        <begin position="284"/>
        <end position="358"/>
    </location>
</feature>
<feature type="transmembrane region" description="Helical" evidence="14">
    <location>
        <begin position="190"/>
        <end position="212"/>
    </location>
</feature>
<dbReference type="CDD" id="cd00082">
    <property type="entry name" value="HisKA"/>
    <property type="match status" value="1"/>
</dbReference>
<dbReference type="Pfam" id="PF02518">
    <property type="entry name" value="HATPase_c"/>
    <property type="match status" value="1"/>
</dbReference>
<dbReference type="InterPro" id="IPR003661">
    <property type="entry name" value="HisK_dim/P_dom"/>
</dbReference>
<feature type="domain" description="PAS" evidence="18">
    <location>
        <begin position="424"/>
        <end position="453"/>
    </location>
</feature>
<evidence type="ECO:0000256" key="15">
    <source>
        <dbReference type="SAM" id="Coils"/>
    </source>
</evidence>
<dbReference type="Proteomes" id="UP001595967">
    <property type="component" value="Unassembled WGS sequence"/>
</dbReference>
<dbReference type="PROSITE" id="PS50112">
    <property type="entry name" value="PAS"/>
    <property type="match status" value="2"/>
</dbReference>
<evidence type="ECO:0000256" key="3">
    <source>
        <dbReference type="ARBA" id="ARBA00012438"/>
    </source>
</evidence>
<evidence type="ECO:0000256" key="10">
    <source>
        <dbReference type="ARBA" id="ARBA00023012"/>
    </source>
</evidence>
<dbReference type="SUPFAM" id="SSF55874">
    <property type="entry name" value="ATPase domain of HSP90 chaperone/DNA topoisomerase II/histidine kinase"/>
    <property type="match status" value="1"/>
</dbReference>
<evidence type="ECO:0000256" key="5">
    <source>
        <dbReference type="ARBA" id="ARBA00022553"/>
    </source>
</evidence>
<evidence type="ECO:0000256" key="11">
    <source>
        <dbReference type="ARBA" id="ARBA00023136"/>
    </source>
</evidence>
<dbReference type="SMART" id="SM00091">
    <property type="entry name" value="PAS"/>
    <property type="match status" value="2"/>
</dbReference>
<feature type="domain" description="Response regulatory" evidence="17">
    <location>
        <begin position="790"/>
        <end position="909"/>
    </location>
</feature>
<evidence type="ECO:0000256" key="6">
    <source>
        <dbReference type="ARBA" id="ARBA00022692"/>
    </source>
</evidence>
<dbReference type="Pfam" id="PF08447">
    <property type="entry name" value="PAS_3"/>
    <property type="match status" value="1"/>
</dbReference>
<dbReference type="Gene3D" id="3.40.50.2300">
    <property type="match status" value="1"/>
</dbReference>
<feature type="transmembrane region" description="Helical" evidence="14">
    <location>
        <begin position="23"/>
        <end position="45"/>
    </location>
</feature>
<proteinExistence type="predicted"/>
<evidence type="ECO:0000256" key="12">
    <source>
        <dbReference type="PROSITE-ProRule" id="PRU00110"/>
    </source>
</evidence>
<dbReference type="Pfam" id="PF00072">
    <property type="entry name" value="Response_reg"/>
    <property type="match status" value="1"/>
</dbReference>
<keyword evidence="23" id="KW-1185">Reference proteome</keyword>
<dbReference type="PROSITE" id="PS50109">
    <property type="entry name" value="HIS_KIN"/>
    <property type="match status" value="1"/>
</dbReference>
<dbReference type="SMART" id="SM00448">
    <property type="entry name" value="REC"/>
    <property type="match status" value="1"/>
</dbReference>
<feature type="modified residue" description="Phosphohistidine" evidence="12">
    <location>
        <position position="989"/>
    </location>
</feature>
<dbReference type="Gene3D" id="3.30.450.20">
    <property type="entry name" value="PAS domain"/>
    <property type="match status" value="2"/>
</dbReference>
<sequence length="1120" mass="121608">MLAQFFVQGWAPDPLLWGQHDPWLVLLSVLVSVGASAVALHMAQLARKAQNAQGRNLALGSGALALGCGVWTMHYVGMLAFAVCGQASFHPWMTALSVLPSIVASWVALRLLMRETVTRPVLLKAAVLMGAGIGTMHYLGMAASDLAPAMRYDALGFVLSIVVAVVLAALALWVRFGVQRYFPLGSMRNTALAGTVMGAAIAAMHYTGMAALRFTEPIAELQVEASALTIPLQATLSLAIAVVTVTLSLLILAINGNLRYRYLLDQMQAARQSQQDAEELLRRSEEQFRSLVKNIPGATFRCRIDAMWSMAFVSDAVLELTGWPARDFIAGQVHFGQILHPEDEEWVGPAIARAVTLRQPYRLEYRIAHRDGMVRWVSETGRAAYSDRDGQLYLDGVILDITASKLRAAEFEGTVAAINRVQAMVELDLDGHVIGANANYLTLMGYTLEEVLGLHHRNFCTDRETTSPAYARAWQQLLAGQPVIGEFLRVAKDGHRVWILGSYNPIFDAEGKVFKIIKFATDLSGRRAMEEALRQAKEHAEVAAAARSSFLANMSHEIRTPMNAIIGFSEVLLDSPLDATQRQQLTTVRQAGLSLLRLLNDILDSAKLEKGAMQLEEADFSLRQLCEEVLDTQRLGAVKKGLAVVLDYPARVPEFFHADALRIRQVLLNLLSNAVKFTEAGQVCLRVDHGPDGLVLQVADSGIGMSPEQQQRIFDPFAQADASTTRRYGGTGLGTTIARQLVQLMGGSITVDSAAGQGSTFSVLLPLRQVQGAMVASPGEERAQPLPPLRVLCADDMPENLELLRIVLGRGGHQVTLAPGGQEAVAQFTRQPFDLVLMDLQMPEVDGYSAARQIRAIEAARQQPPTPIIALSASVLEADRALALQAGMNGFAHKPLHTPHLYAEIARVLQLPSALAASEAAAEPGAGMEPPCAACVSPWNAQAAQALWGDETTWRQALRRSVQQYRHGLEPLRAALAVQDWAAVVQHAHRWRGVAANLQLQPLACALQQLESAALAESTAEVDAALALVQQVWHQVQQAVAQWEAAPADLPVQPQKTPPDPRLGPWVAEAVALLQQGELPGGVLAQLQSVLSAVEFEAIRNAIDDFDFSRAQQLLLRVVE</sequence>
<dbReference type="CDD" id="cd00130">
    <property type="entry name" value="PAS"/>
    <property type="match status" value="2"/>
</dbReference>
<evidence type="ECO:0000256" key="13">
    <source>
        <dbReference type="PROSITE-ProRule" id="PRU00169"/>
    </source>
</evidence>
<dbReference type="Gene3D" id="1.10.287.130">
    <property type="match status" value="1"/>
</dbReference>
<evidence type="ECO:0000256" key="8">
    <source>
        <dbReference type="ARBA" id="ARBA00022840"/>
    </source>
</evidence>
<comment type="caution">
    <text evidence="22">The sequence shown here is derived from an EMBL/GenBank/DDBJ whole genome shotgun (WGS) entry which is preliminary data.</text>
</comment>
<feature type="domain" description="HPt" evidence="20">
    <location>
        <begin position="950"/>
        <end position="1043"/>
    </location>
</feature>
<dbReference type="NCBIfam" id="TIGR00229">
    <property type="entry name" value="sensory_box"/>
    <property type="match status" value="2"/>
</dbReference>
<dbReference type="Gene3D" id="3.30.565.10">
    <property type="entry name" value="Histidine kinase-like ATPase, C-terminal domain"/>
    <property type="match status" value="1"/>
</dbReference>
<comment type="catalytic activity">
    <reaction evidence="1">
        <text>ATP + protein L-histidine = ADP + protein N-phospho-L-histidine.</text>
        <dbReference type="EC" id="2.7.13.3"/>
    </reaction>
</comment>
<dbReference type="PRINTS" id="PR00344">
    <property type="entry name" value="BCTRLSENSOR"/>
</dbReference>
<feature type="transmembrane region" description="Helical" evidence="14">
    <location>
        <begin position="154"/>
        <end position="178"/>
    </location>
</feature>
<dbReference type="InterPro" id="IPR035965">
    <property type="entry name" value="PAS-like_dom_sf"/>
</dbReference>
<dbReference type="SMART" id="SM00086">
    <property type="entry name" value="PAC"/>
    <property type="match status" value="2"/>
</dbReference>
<dbReference type="CDD" id="cd17546">
    <property type="entry name" value="REC_hyHK_CKI1_RcsC-like"/>
    <property type="match status" value="1"/>
</dbReference>
<dbReference type="PROSITE" id="PS50110">
    <property type="entry name" value="RESPONSE_REGULATORY"/>
    <property type="match status" value="1"/>
</dbReference>
<feature type="transmembrane region" description="Helical" evidence="14">
    <location>
        <begin position="57"/>
        <end position="83"/>
    </location>
</feature>
<dbReference type="InterPro" id="IPR004358">
    <property type="entry name" value="Sig_transdc_His_kin-like_C"/>
</dbReference>
<dbReference type="SUPFAM" id="SSF47226">
    <property type="entry name" value="Histidine-containing phosphotransfer domain, HPT domain"/>
    <property type="match status" value="1"/>
</dbReference>
<dbReference type="InterPro" id="IPR036097">
    <property type="entry name" value="HisK_dim/P_sf"/>
</dbReference>
<dbReference type="InterPro" id="IPR001789">
    <property type="entry name" value="Sig_transdc_resp-reg_receiver"/>
</dbReference>
<dbReference type="InterPro" id="IPR001610">
    <property type="entry name" value="PAC"/>
</dbReference>
<evidence type="ECO:0000256" key="1">
    <source>
        <dbReference type="ARBA" id="ARBA00000085"/>
    </source>
</evidence>
<dbReference type="InterPro" id="IPR036641">
    <property type="entry name" value="HPT_dom_sf"/>
</dbReference>
<evidence type="ECO:0000313" key="22">
    <source>
        <dbReference type="EMBL" id="MFC4622788.1"/>
    </source>
</evidence>
<dbReference type="PANTHER" id="PTHR45339">
    <property type="entry name" value="HYBRID SIGNAL TRANSDUCTION HISTIDINE KINASE J"/>
    <property type="match status" value="1"/>
</dbReference>
<keyword evidence="8" id="KW-0067">ATP-binding</keyword>
<dbReference type="SMART" id="SM00388">
    <property type="entry name" value="HisKA"/>
    <property type="match status" value="1"/>
</dbReference>
<dbReference type="PROSITE" id="PS50113">
    <property type="entry name" value="PAC"/>
    <property type="match status" value="2"/>
</dbReference>
<accession>A0ABV9H086</accession>
<organism evidence="22 23">
    <name type="scientific">Comamonas nitrativorans</name>
    <dbReference type="NCBI Taxonomy" id="108437"/>
    <lineage>
        <taxon>Bacteria</taxon>
        <taxon>Pseudomonadati</taxon>
        <taxon>Pseudomonadota</taxon>
        <taxon>Betaproteobacteria</taxon>
        <taxon>Burkholderiales</taxon>
        <taxon>Comamonadaceae</taxon>
        <taxon>Comamonas</taxon>
    </lineage>
</organism>
<keyword evidence="11 14" id="KW-0472">Membrane</keyword>
<dbReference type="SUPFAM" id="SSF47384">
    <property type="entry name" value="Homodimeric domain of signal transducing histidine kinase"/>
    <property type="match status" value="1"/>
</dbReference>
<dbReference type="PANTHER" id="PTHR45339:SF1">
    <property type="entry name" value="HYBRID SIGNAL TRANSDUCTION HISTIDINE KINASE J"/>
    <property type="match status" value="1"/>
</dbReference>
<feature type="coiled-coil region" evidence="15">
    <location>
        <begin position="267"/>
        <end position="294"/>
    </location>
</feature>
<evidence type="ECO:0000313" key="23">
    <source>
        <dbReference type="Proteomes" id="UP001595967"/>
    </source>
</evidence>
<dbReference type="EMBL" id="JBHSEW010000009">
    <property type="protein sequence ID" value="MFC4622788.1"/>
    <property type="molecule type" value="Genomic_DNA"/>
</dbReference>
<dbReference type="SUPFAM" id="SSF55785">
    <property type="entry name" value="PYP-like sensor domain (PAS domain)"/>
    <property type="match status" value="2"/>
</dbReference>
<feature type="modified residue" description="4-aspartylphosphate" evidence="13">
    <location>
        <position position="839"/>
    </location>
</feature>
<reference evidence="23" key="1">
    <citation type="journal article" date="2019" name="Int. J. Syst. Evol. Microbiol.">
        <title>The Global Catalogue of Microorganisms (GCM) 10K type strain sequencing project: providing services to taxonomists for standard genome sequencing and annotation.</title>
        <authorList>
            <consortium name="The Broad Institute Genomics Platform"/>
            <consortium name="The Broad Institute Genome Sequencing Center for Infectious Disease"/>
            <person name="Wu L."/>
            <person name="Ma J."/>
        </authorList>
    </citation>
    <scope>NUCLEOTIDE SEQUENCE [LARGE SCALE GENOMIC DNA]</scope>
    <source>
        <strain evidence="23">JCM 11650</strain>
    </source>
</reference>
<dbReference type="InterPro" id="IPR003594">
    <property type="entry name" value="HATPase_dom"/>
</dbReference>
<dbReference type="InterPro" id="IPR008207">
    <property type="entry name" value="Sig_transdc_His_kin_Hpt_dom"/>
</dbReference>
<dbReference type="Gene3D" id="1.20.120.160">
    <property type="entry name" value="HPT domain"/>
    <property type="match status" value="1"/>
</dbReference>
<dbReference type="RefSeq" id="WP_377726382.1">
    <property type="nucleotide sequence ID" value="NZ_JBHSEW010000009.1"/>
</dbReference>
<keyword evidence="10" id="KW-0902">Two-component regulatory system</keyword>
<dbReference type="Pfam" id="PF08448">
    <property type="entry name" value="PAS_4"/>
    <property type="match status" value="1"/>
</dbReference>
<feature type="domain" description="Histidine kinase" evidence="16">
    <location>
        <begin position="553"/>
        <end position="769"/>
    </location>
</feature>
<feature type="transmembrane region" description="Helical" evidence="14">
    <location>
        <begin position="89"/>
        <end position="109"/>
    </location>
</feature>
<evidence type="ECO:0000259" key="20">
    <source>
        <dbReference type="PROSITE" id="PS50894"/>
    </source>
</evidence>
<keyword evidence="7" id="KW-0547">Nucleotide-binding</keyword>
<dbReference type="CDD" id="cd16922">
    <property type="entry name" value="HATPase_EvgS-ArcB-TorS-like"/>
    <property type="match status" value="1"/>
</dbReference>
<dbReference type="InterPro" id="IPR005330">
    <property type="entry name" value="MHYT_dom"/>
</dbReference>
<evidence type="ECO:0000256" key="14">
    <source>
        <dbReference type="PROSITE-ProRule" id="PRU00244"/>
    </source>
</evidence>
<evidence type="ECO:0000256" key="4">
    <source>
        <dbReference type="ARBA" id="ARBA00022475"/>
    </source>
</evidence>
<dbReference type="PROSITE" id="PS50924">
    <property type="entry name" value="MHYT"/>
    <property type="match status" value="1"/>
</dbReference>
<evidence type="ECO:0000259" key="16">
    <source>
        <dbReference type="PROSITE" id="PS50109"/>
    </source>
</evidence>
<gene>
    <name evidence="22" type="ORF">ACFO3A_11250</name>
</gene>
<dbReference type="SUPFAM" id="SSF52172">
    <property type="entry name" value="CheY-like"/>
    <property type="match status" value="1"/>
</dbReference>
<comment type="subcellular location">
    <subcellularLocation>
        <location evidence="2">Cell membrane</location>
        <topology evidence="2">Multi-pass membrane protein</topology>
    </subcellularLocation>
</comment>
<dbReference type="Pfam" id="PF03707">
    <property type="entry name" value="MHYT"/>
    <property type="match status" value="3"/>
</dbReference>
<protein>
    <recommendedName>
        <fullName evidence="3">histidine kinase</fullName>
        <ecNumber evidence="3">2.7.13.3</ecNumber>
    </recommendedName>
</protein>
<dbReference type="PROSITE" id="PS50894">
    <property type="entry name" value="HPT"/>
    <property type="match status" value="1"/>
</dbReference>
<evidence type="ECO:0000259" key="17">
    <source>
        <dbReference type="PROSITE" id="PS50110"/>
    </source>
</evidence>
<keyword evidence="9 14" id="KW-1133">Transmembrane helix</keyword>
<dbReference type="Pfam" id="PF00512">
    <property type="entry name" value="HisKA"/>
    <property type="match status" value="1"/>
</dbReference>
<dbReference type="SMART" id="SM00387">
    <property type="entry name" value="HATPase_c"/>
    <property type="match status" value="1"/>
</dbReference>
<feature type="transmembrane region" description="Helical" evidence="14">
    <location>
        <begin position="121"/>
        <end position="142"/>
    </location>
</feature>
<evidence type="ECO:0000259" key="19">
    <source>
        <dbReference type="PROSITE" id="PS50113"/>
    </source>
</evidence>
<dbReference type="InterPro" id="IPR000700">
    <property type="entry name" value="PAS-assoc_C"/>
</dbReference>
<evidence type="ECO:0000256" key="9">
    <source>
        <dbReference type="ARBA" id="ARBA00022989"/>
    </source>
</evidence>
<feature type="domain" description="PAC" evidence="19">
    <location>
        <begin position="361"/>
        <end position="413"/>
    </location>
</feature>
<dbReference type="InterPro" id="IPR013655">
    <property type="entry name" value="PAS_fold_3"/>
</dbReference>
<feature type="domain" description="PAC" evidence="19">
    <location>
        <begin position="481"/>
        <end position="535"/>
    </location>
</feature>
<dbReference type="EC" id="2.7.13.3" evidence="3"/>
<evidence type="ECO:0000259" key="21">
    <source>
        <dbReference type="PROSITE" id="PS50924"/>
    </source>
</evidence>
<evidence type="ECO:0000256" key="2">
    <source>
        <dbReference type="ARBA" id="ARBA00004651"/>
    </source>
</evidence>
<dbReference type="InterPro" id="IPR011006">
    <property type="entry name" value="CheY-like_superfamily"/>
</dbReference>
<keyword evidence="4" id="KW-1003">Cell membrane</keyword>
<dbReference type="InterPro" id="IPR000014">
    <property type="entry name" value="PAS"/>
</dbReference>
<dbReference type="InterPro" id="IPR013656">
    <property type="entry name" value="PAS_4"/>
</dbReference>
<feature type="domain" description="MHYT" evidence="21">
    <location>
        <begin position="20"/>
        <end position="215"/>
    </location>
</feature>
<dbReference type="InterPro" id="IPR036890">
    <property type="entry name" value="HATPase_C_sf"/>
</dbReference>
<evidence type="ECO:0000256" key="7">
    <source>
        <dbReference type="ARBA" id="ARBA00022741"/>
    </source>
</evidence>
<dbReference type="InterPro" id="IPR005467">
    <property type="entry name" value="His_kinase_dom"/>
</dbReference>
<evidence type="ECO:0000259" key="18">
    <source>
        <dbReference type="PROSITE" id="PS50112"/>
    </source>
</evidence>
<keyword evidence="5 13" id="KW-0597">Phosphoprotein</keyword>
<keyword evidence="6 14" id="KW-0812">Transmembrane</keyword>
<name>A0ABV9H086_9BURK</name>